<dbReference type="SUPFAM" id="SSF161098">
    <property type="entry name" value="MetI-like"/>
    <property type="match status" value="1"/>
</dbReference>
<dbReference type="CDD" id="cd06261">
    <property type="entry name" value="TM_PBP2"/>
    <property type="match status" value="1"/>
</dbReference>
<dbReference type="PANTHER" id="PTHR30151:SF0">
    <property type="entry name" value="ABC TRANSPORTER PERMEASE PROTEIN MJ0413-RELATED"/>
    <property type="match status" value="1"/>
</dbReference>
<dbReference type="AlphaFoldDB" id="A0A371B3K4"/>
<dbReference type="GO" id="GO:0005886">
    <property type="term" value="C:plasma membrane"/>
    <property type="evidence" value="ECO:0007669"/>
    <property type="project" value="UniProtKB-SubCell"/>
</dbReference>
<dbReference type="EMBL" id="QRGO01000002">
    <property type="protein sequence ID" value="RDV02033.1"/>
    <property type="molecule type" value="Genomic_DNA"/>
</dbReference>
<dbReference type="PANTHER" id="PTHR30151">
    <property type="entry name" value="ALKANE SULFONATE ABC TRANSPORTER-RELATED, MEMBRANE SUBUNIT"/>
    <property type="match status" value="1"/>
</dbReference>
<evidence type="ECO:0000256" key="1">
    <source>
        <dbReference type="ARBA" id="ARBA00004651"/>
    </source>
</evidence>
<evidence type="ECO:0000256" key="4">
    <source>
        <dbReference type="ARBA" id="ARBA00022692"/>
    </source>
</evidence>
<keyword evidence="2 7" id="KW-0813">Transport</keyword>
<evidence type="ECO:0000256" key="5">
    <source>
        <dbReference type="ARBA" id="ARBA00022989"/>
    </source>
</evidence>
<evidence type="ECO:0000259" key="8">
    <source>
        <dbReference type="PROSITE" id="PS50928"/>
    </source>
</evidence>
<keyword evidence="10" id="KW-1185">Reference proteome</keyword>
<feature type="transmembrane region" description="Helical" evidence="7">
    <location>
        <begin position="122"/>
        <end position="142"/>
    </location>
</feature>
<sequence>MSDMMTASTAGRSERRAPGIMERLAKYEKTLYGVGTVGILLVAWQVAVANIDPSLAPLFSSPTRVLASAIELFQSGELVHHLQVSAVEYALGYGVSILIGVPLGIALGWYKRFNYALDPLTTALYVAPGVAFMPLIMIWFGIGLASKVVLIVLLALFPIMINCRDAVKTTPKNLLEAARSFQASQGRIFRTIVFPSAVPFILTGLRLGAGRALIGVFVAEMYISQAGIGYMITQAGTSLKTDVVFVGVIIFCIAGLLVFELIAQLERRFEKWRPQVGSGE</sequence>
<dbReference type="Proteomes" id="UP000263993">
    <property type="component" value="Unassembled WGS sequence"/>
</dbReference>
<evidence type="ECO:0000256" key="7">
    <source>
        <dbReference type="RuleBase" id="RU363032"/>
    </source>
</evidence>
<dbReference type="Gene3D" id="1.10.3720.10">
    <property type="entry name" value="MetI-like"/>
    <property type="match status" value="1"/>
</dbReference>
<organism evidence="9 10">
    <name type="scientific">Undibacter mobilis</name>
    <dbReference type="NCBI Taxonomy" id="2292256"/>
    <lineage>
        <taxon>Bacteria</taxon>
        <taxon>Pseudomonadati</taxon>
        <taxon>Pseudomonadota</taxon>
        <taxon>Alphaproteobacteria</taxon>
        <taxon>Hyphomicrobiales</taxon>
        <taxon>Nitrobacteraceae</taxon>
        <taxon>Undibacter</taxon>
    </lineage>
</organism>
<evidence type="ECO:0000256" key="2">
    <source>
        <dbReference type="ARBA" id="ARBA00022448"/>
    </source>
</evidence>
<feature type="transmembrane region" description="Helical" evidence="7">
    <location>
        <begin position="213"/>
        <end position="232"/>
    </location>
</feature>
<dbReference type="OrthoDB" id="7957355at2"/>
<name>A0A371B3K4_9BRAD</name>
<dbReference type="PROSITE" id="PS50928">
    <property type="entry name" value="ABC_TM1"/>
    <property type="match status" value="1"/>
</dbReference>
<feature type="transmembrane region" description="Helical" evidence="7">
    <location>
        <begin position="90"/>
        <end position="110"/>
    </location>
</feature>
<evidence type="ECO:0000256" key="6">
    <source>
        <dbReference type="ARBA" id="ARBA00023136"/>
    </source>
</evidence>
<keyword evidence="6 7" id="KW-0472">Membrane</keyword>
<dbReference type="Pfam" id="PF00528">
    <property type="entry name" value="BPD_transp_1"/>
    <property type="match status" value="1"/>
</dbReference>
<comment type="similarity">
    <text evidence="7">Belongs to the binding-protein-dependent transport system permease family.</text>
</comment>
<reference evidence="10" key="1">
    <citation type="submission" date="2018-08" db="EMBL/GenBank/DDBJ databases">
        <authorList>
            <person name="Kim S.-J."/>
            <person name="Jung G.-Y."/>
        </authorList>
    </citation>
    <scope>NUCLEOTIDE SEQUENCE [LARGE SCALE GENOMIC DNA]</scope>
    <source>
        <strain evidence="10">GY_H</strain>
    </source>
</reference>
<keyword evidence="4 7" id="KW-0812">Transmembrane</keyword>
<evidence type="ECO:0000313" key="10">
    <source>
        <dbReference type="Proteomes" id="UP000263993"/>
    </source>
</evidence>
<keyword evidence="5 7" id="KW-1133">Transmembrane helix</keyword>
<proteinExistence type="inferred from homology"/>
<protein>
    <submittedName>
        <fullName evidence="9">ABC transporter permease</fullName>
    </submittedName>
</protein>
<gene>
    <name evidence="9" type="ORF">DXH78_15625</name>
</gene>
<keyword evidence="3" id="KW-1003">Cell membrane</keyword>
<comment type="subcellular location">
    <subcellularLocation>
        <location evidence="1 7">Cell membrane</location>
        <topology evidence="1 7">Multi-pass membrane protein</topology>
    </subcellularLocation>
</comment>
<feature type="transmembrane region" description="Helical" evidence="7">
    <location>
        <begin position="188"/>
        <end position="207"/>
    </location>
</feature>
<dbReference type="GO" id="GO:0055085">
    <property type="term" value="P:transmembrane transport"/>
    <property type="evidence" value="ECO:0007669"/>
    <property type="project" value="InterPro"/>
</dbReference>
<dbReference type="InterPro" id="IPR000515">
    <property type="entry name" value="MetI-like"/>
</dbReference>
<comment type="caution">
    <text evidence="9">The sequence shown here is derived from an EMBL/GenBank/DDBJ whole genome shotgun (WGS) entry which is preliminary data.</text>
</comment>
<evidence type="ECO:0000256" key="3">
    <source>
        <dbReference type="ARBA" id="ARBA00022475"/>
    </source>
</evidence>
<feature type="transmembrane region" description="Helical" evidence="7">
    <location>
        <begin position="244"/>
        <end position="263"/>
    </location>
</feature>
<evidence type="ECO:0000313" key="9">
    <source>
        <dbReference type="EMBL" id="RDV02033.1"/>
    </source>
</evidence>
<feature type="domain" description="ABC transmembrane type-1" evidence="8">
    <location>
        <begin position="82"/>
        <end position="262"/>
    </location>
</feature>
<feature type="transmembrane region" description="Helical" evidence="7">
    <location>
        <begin position="31"/>
        <end position="51"/>
    </location>
</feature>
<dbReference type="InterPro" id="IPR035906">
    <property type="entry name" value="MetI-like_sf"/>
</dbReference>
<accession>A0A371B3K4</accession>